<accession>A0A1T1AQK6</accession>
<evidence type="ECO:0000313" key="1">
    <source>
        <dbReference type="EMBL" id="OOV06381.1"/>
    </source>
</evidence>
<gene>
    <name evidence="1" type="ORF">RF819_06270</name>
</gene>
<sequence length="196" mass="21888">MGYSLSWLAFKGAAVETGLETLGLSKTGSRAEWGRKSVTGHALRDGWHLVIAPRFDHPLILESSLAALSKTAQVIACRVEEHVMFSSAEFWVHGEKVWSVEHDAQQDMRHLKTEGTLPATYNIAAAEAAEQQDAEDLGAKEVDFYFEVPLQIANEVVGFKHDEENAALDHNHFEVYASLSKPLSDGAVRKWWQVWK</sequence>
<reference evidence="1 2" key="1">
    <citation type="submission" date="2017-01" db="EMBL/GenBank/DDBJ databases">
        <title>Genome sequencing of Rhodoferax fermentans JCM 7819.</title>
        <authorList>
            <person name="Kim Y.J."/>
            <person name="Farh M.E.-A."/>
            <person name="Yang D.-C."/>
        </authorList>
    </citation>
    <scope>NUCLEOTIDE SEQUENCE [LARGE SCALE GENOMIC DNA]</scope>
    <source>
        <strain evidence="1 2">JCM 7819</strain>
    </source>
</reference>
<dbReference type="EMBL" id="MTJN01000002">
    <property type="protein sequence ID" value="OOV06381.1"/>
    <property type="molecule type" value="Genomic_DNA"/>
</dbReference>
<name>A0A1T1AQK6_RHOFE</name>
<dbReference type="OrthoDB" id="5916423at2"/>
<dbReference type="STRING" id="28066.RF819_06270"/>
<organism evidence="1 2">
    <name type="scientific">Rhodoferax fermentans</name>
    <dbReference type="NCBI Taxonomy" id="28066"/>
    <lineage>
        <taxon>Bacteria</taxon>
        <taxon>Pseudomonadati</taxon>
        <taxon>Pseudomonadota</taxon>
        <taxon>Betaproteobacteria</taxon>
        <taxon>Burkholderiales</taxon>
        <taxon>Comamonadaceae</taxon>
        <taxon>Rhodoferax</taxon>
    </lineage>
</organism>
<evidence type="ECO:0000313" key="2">
    <source>
        <dbReference type="Proteomes" id="UP000190750"/>
    </source>
</evidence>
<protein>
    <submittedName>
        <fullName evidence="1">Uncharacterized protein</fullName>
    </submittedName>
</protein>
<comment type="caution">
    <text evidence="1">The sequence shown here is derived from an EMBL/GenBank/DDBJ whole genome shotgun (WGS) entry which is preliminary data.</text>
</comment>
<proteinExistence type="predicted"/>
<dbReference type="Proteomes" id="UP000190750">
    <property type="component" value="Unassembled WGS sequence"/>
</dbReference>
<keyword evidence="2" id="KW-1185">Reference proteome</keyword>
<dbReference type="RefSeq" id="WP_078364176.1">
    <property type="nucleotide sequence ID" value="NZ_MTJN01000002.1"/>
</dbReference>
<dbReference type="AlphaFoldDB" id="A0A1T1AQK6"/>